<dbReference type="Proteomes" id="UP000694380">
    <property type="component" value="Unplaced"/>
</dbReference>
<organism evidence="2 3">
    <name type="scientific">Chrysemys picta bellii</name>
    <name type="common">Western painted turtle</name>
    <name type="synonym">Emys bellii</name>
    <dbReference type="NCBI Taxonomy" id="8478"/>
    <lineage>
        <taxon>Eukaryota</taxon>
        <taxon>Metazoa</taxon>
        <taxon>Chordata</taxon>
        <taxon>Craniata</taxon>
        <taxon>Vertebrata</taxon>
        <taxon>Euteleostomi</taxon>
        <taxon>Archelosauria</taxon>
        <taxon>Testudinata</taxon>
        <taxon>Testudines</taxon>
        <taxon>Cryptodira</taxon>
        <taxon>Durocryptodira</taxon>
        <taxon>Testudinoidea</taxon>
        <taxon>Emydidae</taxon>
        <taxon>Chrysemys</taxon>
    </lineage>
</organism>
<accession>A0A8C3HR61</accession>
<feature type="transmembrane region" description="Helical" evidence="1">
    <location>
        <begin position="202"/>
        <end position="222"/>
    </location>
</feature>
<keyword evidence="3" id="KW-1185">Reference proteome</keyword>
<dbReference type="Pfam" id="PF15164">
    <property type="entry name" value="WBS28"/>
    <property type="match status" value="1"/>
</dbReference>
<reference evidence="2" key="2">
    <citation type="submission" date="2025-09" db="UniProtKB">
        <authorList>
            <consortium name="Ensembl"/>
        </authorList>
    </citation>
    <scope>IDENTIFICATION</scope>
</reference>
<name>A0A8C3HR61_CHRPI</name>
<dbReference type="OMA" id="WDLLCWI"/>
<sequence>MSPLGSGPACAPCWRYAPHSHFSPQPYVNHVCFYKWLLWKLVPSSRWAARLPEVAEMHVACSEPQNAPDQASEQEPEASLPSRHKAVVPGLLNPFCLWLLSLRESLLGWYFYLCKVQEDVVSYIHLLLEFCTSMFFYWAQNLLVGCMLLLLLVWKASQRVQQCVQTQLQWSWVRSGGRGLQLVTVLPLLLTCYWRLESLVAPIVWGPAYCITWLTGLVSWLLQAAFEHTVSVASQTEEEGAPVPPPVGPGPSLCPASPKGTHRALIHL</sequence>
<evidence type="ECO:0000313" key="2">
    <source>
        <dbReference type="Ensembl" id="ENSCPBP00000022216.1"/>
    </source>
</evidence>
<evidence type="ECO:0000313" key="3">
    <source>
        <dbReference type="Proteomes" id="UP000694380"/>
    </source>
</evidence>
<keyword evidence="1" id="KW-0812">Transmembrane</keyword>
<keyword evidence="1" id="KW-0472">Membrane</keyword>
<dbReference type="PANTHER" id="PTHR37369:SF1">
    <property type="entry name" value="TRANSMEMBRANE PROTEIN 270"/>
    <property type="match status" value="1"/>
</dbReference>
<proteinExistence type="predicted"/>
<evidence type="ECO:0000256" key="1">
    <source>
        <dbReference type="SAM" id="Phobius"/>
    </source>
</evidence>
<feature type="transmembrane region" description="Helical" evidence="1">
    <location>
        <begin position="175"/>
        <end position="196"/>
    </location>
</feature>
<protein>
    <submittedName>
        <fullName evidence="2">Uncharacterized protein</fullName>
    </submittedName>
</protein>
<reference evidence="2" key="1">
    <citation type="submission" date="2025-08" db="UniProtKB">
        <authorList>
            <consortium name="Ensembl"/>
        </authorList>
    </citation>
    <scope>IDENTIFICATION</scope>
</reference>
<dbReference type="InterPro" id="IPR029166">
    <property type="entry name" value="WBS28"/>
</dbReference>
<keyword evidence="1" id="KW-1133">Transmembrane helix</keyword>
<dbReference type="AlphaFoldDB" id="A0A8C3HR61"/>
<dbReference type="Ensembl" id="ENSCPBT00000026163.1">
    <property type="protein sequence ID" value="ENSCPBP00000022216.1"/>
    <property type="gene ID" value="ENSCPBG00000015903.1"/>
</dbReference>
<dbReference type="GeneTree" id="ENSGT00960000192249"/>
<dbReference type="PANTHER" id="PTHR37369">
    <property type="entry name" value="TRANSMEMBRANE PROTEIN 270"/>
    <property type="match status" value="1"/>
</dbReference>
<feature type="transmembrane region" description="Helical" evidence="1">
    <location>
        <begin position="135"/>
        <end position="154"/>
    </location>
</feature>